<feature type="transmembrane region" description="Helical" evidence="1">
    <location>
        <begin position="20"/>
        <end position="45"/>
    </location>
</feature>
<keyword evidence="1" id="KW-0472">Membrane</keyword>
<dbReference type="Proteomes" id="UP000245412">
    <property type="component" value="Unassembled WGS sequence"/>
</dbReference>
<evidence type="ECO:0000256" key="1">
    <source>
        <dbReference type="SAM" id="Phobius"/>
    </source>
</evidence>
<protein>
    <submittedName>
        <fullName evidence="2">TraX protein</fullName>
    </submittedName>
</protein>
<accession>A0AB73T7L1</accession>
<organism evidence="2 3">
    <name type="scientific">Murimonas intestini</name>
    <dbReference type="NCBI Taxonomy" id="1337051"/>
    <lineage>
        <taxon>Bacteria</taxon>
        <taxon>Bacillati</taxon>
        <taxon>Bacillota</taxon>
        <taxon>Clostridia</taxon>
        <taxon>Lachnospirales</taxon>
        <taxon>Lachnospiraceae</taxon>
        <taxon>Murimonas</taxon>
    </lineage>
</organism>
<keyword evidence="1" id="KW-0812">Transmembrane</keyword>
<dbReference type="RefSeq" id="WP_109625635.1">
    <property type="nucleotide sequence ID" value="NZ_JANKBI010000002.1"/>
</dbReference>
<gene>
    <name evidence="2" type="ORF">C7383_103389</name>
</gene>
<feature type="transmembrane region" description="Helical" evidence="1">
    <location>
        <begin position="94"/>
        <end position="111"/>
    </location>
</feature>
<dbReference type="AlphaFoldDB" id="A0AB73T7L1"/>
<feature type="transmembrane region" description="Helical" evidence="1">
    <location>
        <begin position="185"/>
        <end position="207"/>
    </location>
</feature>
<comment type="caution">
    <text evidence="2">The sequence shown here is derived from an EMBL/GenBank/DDBJ whole genome shotgun (WGS) entry which is preliminary data.</text>
</comment>
<keyword evidence="1" id="KW-1133">Transmembrane helix</keyword>
<evidence type="ECO:0000313" key="2">
    <source>
        <dbReference type="EMBL" id="PWJ77543.1"/>
    </source>
</evidence>
<dbReference type="Pfam" id="PF05857">
    <property type="entry name" value="TraX"/>
    <property type="match status" value="1"/>
</dbReference>
<feature type="transmembrane region" description="Helical" evidence="1">
    <location>
        <begin position="142"/>
        <end position="159"/>
    </location>
</feature>
<name>A0AB73T7L1_9FIRM</name>
<evidence type="ECO:0000313" key="3">
    <source>
        <dbReference type="Proteomes" id="UP000245412"/>
    </source>
</evidence>
<reference evidence="2 3" key="1">
    <citation type="submission" date="2018-05" db="EMBL/GenBank/DDBJ databases">
        <authorList>
            <person name="Goeker M."/>
            <person name="Huntemann M."/>
            <person name="Clum A."/>
            <person name="Pillay M."/>
            <person name="Palaniappan K."/>
            <person name="Varghese N."/>
            <person name="Mikhailova N."/>
            <person name="Stamatis D."/>
            <person name="Reddy T."/>
            <person name="Daum C."/>
            <person name="Shapiro N."/>
            <person name="Ivanova N."/>
            <person name="Kyrpides N."/>
            <person name="Woyke T."/>
        </authorList>
    </citation>
    <scope>NUCLEOTIDE SEQUENCE [LARGE SCALE GENOMIC DNA]</scope>
    <source>
        <strain evidence="2 3">DSM 26524</strain>
    </source>
</reference>
<feature type="transmembrane region" description="Helical" evidence="1">
    <location>
        <begin position="219"/>
        <end position="239"/>
    </location>
</feature>
<feature type="transmembrane region" description="Helical" evidence="1">
    <location>
        <begin position="65"/>
        <end position="82"/>
    </location>
</feature>
<proteinExistence type="predicted"/>
<dbReference type="InterPro" id="IPR008875">
    <property type="entry name" value="TraX"/>
</dbReference>
<feature type="transmembrane region" description="Helical" evidence="1">
    <location>
        <begin position="117"/>
        <end position="135"/>
    </location>
</feature>
<sequence>MNFSNILKKPGLSGSTLKILAIIIMAIDHFGAVVISQGILGNPAIRADHALWQNWYTFYRITRNIGRSAFPIFCFLLVEGFLHTSNLKRYTLRLFLFALISEIPFNLAISGTLLSPHYQNVFFTLLIGLITIAAADRFRDKPPVQGLIFAAGMVLAYFLETDYDYKGVLLIVILYAFRYNRLQQVIWGAISVFWEIFAVFAFPFIWLYNGKRGIRLKSFFYWFYPLHLLAFWGIAQLLLKYIH</sequence>
<keyword evidence="3" id="KW-1185">Reference proteome</keyword>
<dbReference type="EMBL" id="QGGY01000003">
    <property type="protein sequence ID" value="PWJ77543.1"/>
    <property type="molecule type" value="Genomic_DNA"/>
</dbReference>